<evidence type="ECO:0000313" key="1">
    <source>
        <dbReference type="EMBL" id="KAL0635588.1"/>
    </source>
</evidence>
<evidence type="ECO:0000313" key="2">
    <source>
        <dbReference type="Proteomes" id="UP001447188"/>
    </source>
</evidence>
<name>A0ABR3GIC0_9PEZI</name>
<gene>
    <name evidence="1" type="ORF">Q9L58_005519</name>
</gene>
<protein>
    <submittedName>
        <fullName evidence="1">Uncharacterized protein</fullName>
    </submittedName>
</protein>
<organism evidence="1 2">
    <name type="scientific">Discina gigas</name>
    <dbReference type="NCBI Taxonomy" id="1032678"/>
    <lineage>
        <taxon>Eukaryota</taxon>
        <taxon>Fungi</taxon>
        <taxon>Dikarya</taxon>
        <taxon>Ascomycota</taxon>
        <taxon>Pezizomycotina</taxon>
        <taxon>Pezizomycetes</taxon>
        <taxon>Pezizales</taxon>
        <taxon>Discinaceae</taxon>
        <taxon>Discina</taxon>
    </lineage>
</organism>
<dbReference type="Proteomes" id="UP001447188">
    <property type="component" value="Unassembled WGS sequence"/>
</dbReference>
<accession>A0ABR3GIC0</accession>
<sequence>MNTQDPGSSDGIDPDPQSCVPDVLLDLSVISTRFILALQSIELSLRQRKAVGEEAVDGEAVEEIKLRVAGHIDDIQALCDRISPNPQEGTVYPYA</sequence>
<keyword evidence="2" id="KW-1185">Reference proteome</keyword>
<reference evidence="1 2" key="1">
    <citation type="submission" date="2024-02" db="EMBL/GenBank/DDBJ databases">
        <title>Discinaceae phylogenomics.</title>
        <authorList>
            <person name="Dirks A.C."/>
            <person name="James T.Y."/>
        </authorList>
    </citation>
    <scope>NUCLEOTIDE SEQUENCE [LARGE SCALE GENOMIC DNA]</scope>
    <source>
        <strain evidence="1 2">ACD0624</strain>
    </source>
</reference>
<comment type="caution">
    <text evidence="1">The sequence shown here is derived from an EMBL/GenBank/DDBJ whole genome shotgun (WGS) entry which is preliminary data.</text>
</comment>
<dbReference type="EMBL" id="JBBBZM010000067">
    <property type="protein sequence ID" value="KAL0635588.1"/>
    <property type="molecule type" value="Genomic_DNA"/>
</dbReference>
<proteinExistence type="predicted"/>